<evidence type="ECO:0000313" key="1">
    <source>
        <dbReference type="EMBL" id="KAK4465325.1"/>
    </source>
</evidence>
<dbReference type="EMBL" id="MU864940">
    <property type="protein sequence ID" value="KAK4465325.1"/>
    <property type="molecule type" value="Genomic_DNA"/>
</dbReference>
<dbReference type="GO" id="GO:0009116">
    <property type="term" value="P:nucleoside metabolic process"/>
    <property type="evidence" value="ECO:0007669"/>
    <property type="project" value="InterPro"/>
</dbReference>
<dbReference type="Gene3D" id="3.40.50.1580">
    <property type="entry name" value="Nucleoside phosphorylase domain"/>
    <property type="match status" value="1"/>
</dbReference>
<reference evidence="1" key="1">
    <citation type="journal article" date="2023" name="Mol. Phylogenet. Evol.">
        <title>Genome-scale phylogeny and comparative genomics of the fungal order Sordariales.</title>
        <authorList>
            <person name="Hensen N."/>
            <person name="Bonometti L."/>
            <person name="Westerberg I."/>
            <person name="Brannstrom I.O."/>
            <person name="Guillou S."/>
            <person name="Cros-Aarteil S."/>
            <person name="Calhoun S."/>
            <person name="Haridas S."/>
            <person name="Kuo A."/>
            <person name="Mondo S."/>
            <person name="Pangilinan J."/>
            <person name="Riley R."/>
            <person name="LaButti K."/>
            <person name="Andreopoulos B."/>
            <person name="Lipzen A."/>
            <person name="Chen C."/>
            <person name="Yan M."/>
            <person name="Daum C."/>
            <person name="Ng V."/>
            <person name="Clum A."/>
            <person name="Steindorff A."/>
            <person name="Ohm R.A."/>
            <person name="Martin F."/>
            <person name="Silar P."/>
            <person name="Natvig D.O."/>
            <person name="Lalanne C."/>
            <person name="Gautier V."/>
            <person name="Ament-Velasquez S.L."/>
            <person name="Kruys A."/>
            <person name="Hutchinson M.I."/>
            <person name="Powell A.J."/>
            <person name="Barry K."/>
            <person name="Miller A.N."/>
            <person name="Grigoriev I.V."/>
            <person name="Debuchy R."/>
            <person name="Gladieux P."/>
            <person name="Hiltunen Thoren M."/>
            <person name="Johannesson H."/>
        </authorList>
    </citation>
    <scope>NUCLEOTIDE SEQUENCE</scope>
    <source>
        <strain evidence="1">PSN324</strain>
    </source>
</reference>
<gene>
    <name evidence="1" type="ORF">QBC42DRAFT_283458</name>
</gene>
<accession>A0AAV9HWJ2</accession>
<sequence>MESRYFLAPRCDIPNEEFTVGWICAIEPEFVAPQMFFDQPLGQTRSQSLHDNNSYQLGKIHDHYVVMACLPA</sequence>
<dbReference type="Proteomes" id="UP001321749">
    <property type="component" value="Unassembled WGS sequence"/>
</dbReference>
<keyword evidence="2" id="KW-1185">Reference proteome</keyword>
<organism evidence="1 2">
    <name type="scientific">Cladorrhinum samala</name>
    <dbReference type="NCBI Taxonomy" id="585594"/>
    <lineage>
        <taxon>Eukaryota</taxon>
        <taxon>Fungi</taxon>
        <taxon>Dikarya</taxon>
        <taxon>Ascomycota</taxon>
        <taxon>Pezizomycotina</taxon>
        <taxon>Sordariomycetes</taxon>
        <taxon>Sordariomycetidae</taxon>
        <taxon>Sordariales</taxon>
        <taxon>Podosporaceae</taxon>
        <taxon>Cladorrhinum</taxon>
    </lineage>
</organism>
<proteinExistence type="predicted"/>
<dbReference type="GO" id="GO:0003824">
    <property type="term" value="F:catalytic activity"/>
    <property type="evidence" value="ECO:0007669"/>
    <property type="project" value="InterPro"/>
</dbReference>
<dbReference type="InterPro" id="IPR035994">
    <property type="entry name" value="Nucleoside_phosphorylase_sf"/>
</dbReference>
<protein>
    <submittedName>
        <fullName evidence="1">Uncharacterized protein</fullName>
    </submittedName>
</protein>
<dbReference type="AlphaFoldDB" id="A0AAV9HWJ2"/>
<name>A0AAV9HWJ2_9PEZI</name>
<comment type="caution">
    <text evidence="1">The sequence shown here is derived from an EMBL/GenBank/DDBJ whole genome shotgun (WGS) entry which is preliminary data.</text>
</comment>
<evidence type="ECO:0000313" key="2">
    <source>
        <dbReference type="Proteomes" id="UP001321749"/>
    </source>
</evidence>
<reference evidence="1" key="2">
    <citation type="submission" date="2023-06" db="EMBL/GenBank/DDBJ databases">
        <authorList>
            <consortium name="Lawrence Berkeley National Laboratory"/>
            <person name="Mondo S.J."/>
            <person name="Hensen N."/>
            <person name="Bonometti L."/>
            <person name="Westerberg I."/>
            <person name="Brannstrom I.O."/>
            <person name="Guillou S."/>
            <person name="Cros-Aarteil S."/>
            <person name="Calhoun S."/>
            <person name="Haridas S."/>
            <person name="Kuo A."/>
            <person name="Pangilinan J."/>
            <person name="Riley R."/>
            <person name="Labutti K."/>
            <person name="Andreopoulos B."/>
            <person name="Lipzen A."/>
            <person name="Chen C."/>
            <person name="Yanf M."/>
            <person name="Daum C."/>
            <person name="Ng V."/>
            <person name="Clum A."/>
            <person name="Steindorff A."/>
            <person name="Ohm R."/>
            <person name="Martin F."/>
            <person name="Silar P."/>
            <person name="Natvig D."/>
            <person name="Lalanne C."/>
            <person name="Gautier V."/>
            <person name="Ament-Velasquez S.L."/>
            <person name="Kruys A."/>
            <person name="Hutchinson M.I."/>
            <person name="Powell A.J."/>
            <person name="Barry K."/>
            <person name="Miller A.N."/>
            <person name="Grigoriev I.V."/>
            <person name="Debuchy R."/>
            <person name="Gladieux P."/>
            <person name="Thoren M.H."/>
            <person name="Johannesson H."/>
        </authorList>
    </citation>
    <scope>NUCLEOTIDE SEQUENCE</scope>
    <source>
        <strain evidence="1">PSN324</strain>
    </source>
</reference>